<accession>A0ABW4QLK8</accession>
<dbReference type="PANTHER" id="PTHR11575">
    <property type="entry name" value="5'-NUCLEOTIDASE-RELATED"/>
    <property type="match status" value="1"/>
</dbReference>
<comment type="caution">
    <text evidence="5">The sequence shown here is derived from an EMBL/GenBank/DDBJ whole genome shotgun (WGS) entry which is preliminary data.</text>
</comment>
<proteinExistence type="inferred from homology"/>
<dbReference type="Proteomes" id="UP001597273">
    <property type="component" value="Unassembled WGS sequence"/>
</dbReference>
<organism evidence="5 6">
    <name type="scientific">Planococcus chinensis</name>
    <dbReference type="NCBI Taxonomy" id="272917"/>
    <lineage>
        <taxon>Bacteria</taxon>
        <taxon>Bacillati</taxon>
        <taxon>Bacillota</taxon>
        <taxon>Bacilli</taxon>
        <taxon>Bacillales</taxon>
        <taxon>Caryophanaceae</taxon>
        <taxon>Planococcus</taxon>
    </lineage>
</organism>
<dbReference type="EMBL" id="JBHUFW010000012">
    <property type="protein sequence ID" value="MFD1864480.1"/>
    <property type="molecule type" value="Genomic_DNA"/>
</dbReference>
<name>A0ABW4QLK8_9BACL</name>
<comment type="similarity">
    <text evidence="2">Belongs to the 5'-nucleotidase family.</text>
</comment>
<feature type="domain" description="5'-Nucleotidase C-terminal" evidence="4">
    <location>
        <begin position="301"/>
        <end position="429"/>
    </location>
</feature>
<dbReference type="SUPFAM" id="SSF55816">
    <property type="entry name" value="5'-nucleotidase (syn. UDP-sugar hydrolase), C-terminal domain"/>
    <property type="match status" value="1"/>
</dbReference>
<protein>
    <submittedName>
        <fullName evidence="5">Bifunctional metallophosphatase/5'-nucleotidase</fullName>
    </submittedName>
</protein>
<keyword evidence="2" id="KW-0378">Hydrolase</keyword>
<evidence type="ECO:0000256" key="2">
    <source>
        <dbReference type="RuleBase" id="RU362119"/>
    </source>
</evidence>
<dbReference type="InterPro" id="IPR004843">
    <property type="entry name" value="Calcineurin-like_PHP"/>
</dbReference>
<evidence type="ECO:0000256" key="1">
    <source>
        <dbReference type="ARBA" id="ARBA00022729"/>
    </source>
</evidence>
<dbReference type="Gene3D" id="3.90.780.10">
    <property type="entry name" value="5'-Nucleotidase, C-terminal domain"/>
    <property type="match status" value="1"/>
</dbReference>
<reference evidence="6" key="1">
    <citation type="journal article" date="2019" name="Int. J. Syst. Evol. Microbiol.">
        <title>The Global Catalogue of Microorganisms (GCM) 10K type strain sequencing project: providing services to taxonomists for standard genome sequencing and annotation.</title>
        <authorList>
            <consortium name="The Broad Institute Genomics Platform"/>
            <consortium name="The Broad Institute Genome Sequencing Center for Infectious Disease"/>
            <person name="Wu L."/>
            <person name="Ma J."/>
        </authorList>
    </citation>
    <scope>NUCLEOTIDE SEQUENCE [LARGE SCALE GENOMIC DNA]</scope>
    <source>
        <strain evidence="6">CGMCC 1.15475</strain>
    </source>
</reference>
<dbReference type="PRINTS" id="PR01607">
    <property type="entry name" value="APYRASEFAMLY"/>
</dbReference>
<dbReference type="Pfam" id="PF00149">
    <property type="entry name" value="Metallophos"/>
    <property type="match status" value="1"/>
</dbReference>
<evidence type="ECO:0000259" key="4">
    <source>
        <dbReference type="Pfam" id="PF02872"/>
    </source>
</evidence>
<dbReference type="InterPro" id="IPR029052">
    <property type="entry name" value="Metallo-depent_PP-like"/>
</dbReference>
<sequence length="474" mass="52920">MRFTLIQQNDTHGCLEMHNELFWSEDGPVLKKAGGFSRISRYVKDLKTENERVLFFDGGDLFHGTLPLVANKGEAILPILGKMGLDGFVPGNWDFSYGKEQLRHLAESLPFPALACNVTEEQTKQNFLRPHIIKELDGLRIAIIGLTYPYVDITMPPGFSERLDFTIGVDEVRQSVNELKGKADVIVLLSHMGLPLDVKLVSMVDGIDIVLSGHSHDRITKPIVQNGAHIVQAGSSSSFLGRLDVDVQNGAVKDVHYQLIEVDELFEEDEEIKGMVDSLLSSYEKERTAVAGETRTLLHRMTLEEAPMDKLITDAYLAAFESSAAFSHGWRYGHPMPAGPLTLFNLHTIIPTNPELFTLELTGEELWKALENNLEQVYSSDPFEQKGGYVLRSSGIRMTFKPYNPKGHRIQSLQIVGEGFDPGKTYRIVGGGSQAFKNFESRKNYQTARAIDVIRDSLQKAPFEQKRGADIVSV</sequence>
<dbReference type="InterPro" id="IPR008334">
    <property type="entry name" value="5'-Nucleotdase_C"/>
</dbReference>
<dbReference type="Pfam" id="PF02872">
    <property type="entry name" value="5_nucleotid_C"/>
    <property type="match status" value="1"/>
</dbReference>
<dbReference type="InterPro" id="IPR036907">
    <property type="entry name" value="5'-Nucleotdase_C_sf"/>
</dbReference>
<dbReference type="SUPFAM" id="SSF56300">
    <property type="entry name" value="Metallo-dependent phosphatases"/>
    <property type="match status" value="1"/>
</dbReference>
<keyword evidence="1" id="KW-0732">Signal</keyword>
<feature type="domain" description="Calcineurin-like phosphoesterase" evidence="3">
    <location>
        <begin position="5"/>
        <end position="217"/>
    </location>
</feature>
<gene>
    <name evidence="5" type="ORF">ACFSDB_16375</name>
</gene>
<keyword evidence="2" id="KW-0547">Nucleotide-binding</keyword>
<dbReference type="InterPro" id="IPR006179">
    <property type="entry name" value="5_nucleotidase/apyrase"/>
</dbReference>
<keyword evidence="6" id="KW-1185">Reference proteome</keyword>
<evidence type="ECO:0000259" key="3">
    <source>
        <dbReference type="Pfam" id="PF00149"/>
    </source>
</evidence>
<evidence type="ECO:0000313" key="6">
    <source>
        <dbReference type="Proteomes" id="UP001597273"/>
    </source>
</evidence>
<dbReference type="RefSeq" id="WP_204892747.1">
    <property type="nucleotide sequence ID" value="NZ_JBHUFW010000012.1"/>
</dbReference>
<dbReference type="PANTHER" id="PTHR11575:SF42">
    <property type="entry name" value="SULFUR OXIDATION PROTEIN SOXB"/>
    <property type="match status" value="1"/>
</dbReference>
<dbReference type="Gene3D" id="3.60.21.10">
    <property type="match status" value="1"/>
</dbReference>
<evidence type="ECO:0000313" key="5">
    <source>
        <dbReference type="EMBL" id="MFD1864480.1"/>
    </source>
</evidence>